<keyword evidence="1" id="KW-0479">Metal-binding</keyword>
<dbReference type="InterPro" id="IPR001878">
    <property type="entry name" value="Znf_CCHC"/>
</dbReference>
<dbReference type="PANTHER" id="PTHR15503">
    <property type="entry name" value="LDOC1 RELATED"/>
    <property type="match status" value="1"/>
</dbReference>
<dbReference type="GO" id="GO:0008270">
    <property type="term" value="F:zinc ion binding"/>
    <property type="evidence" value="ECO:0007669"/>
    <property type="project" value="UniProtKB-KW"/>
</dbReference>
<keyword evidence="1" id="KW-0862">Zinc</keyword>
<gene>
    <name evidence="3" type="ORF">QVD17_04063</name>
</gene>
<name>A0AAD8PAG0_TARER</name>
<sequence length="223" mass="26620">MALSHGCVKYSEVWDPIAAMRWISHMEDVFKDMKCADEDKVAYGISMLRSEALIWWGTVKDTSGPEITTKMTWSRFKELFKDEFYPISVELELVEQYRTLKQEENERVLEYAIRFEKLWWFFWHYLTCGKRMIYLFVTGLTPEIKDFMSTSDMTTFDNTVEAAKLIEKENNRRLKQKNDGKKKRRRRKCTNCWKRHAGECRYGTNECYSCGKPGHFARECRSD</sequence>
<feature type="domain" description="CCHC-type" evidence="2">
    <location>
        <begin position="207"/>
        <end position="222"/>
    </location>
</feature>
<reference evidence="3" key="1">
    <citation type="journal article" date="2023" name="bioRxiv">
        <title>Improved chromosome-level genome assembly for marigold (Tagetes erecta).</title>
        <authorList>
            <person name="Jiang F."/>
            <person name="Yuan L."/>
            <person name="Wang S."/>
            <person name="Wang H."/>
            <person name="Xu D."/>
            <person name="Wang A."/>
            <person name="Fan W."/>
        </authorList>
    </citation>
    <scope>NUCLEOTIDE SEQUENCE</scope>
    <source>
        <strain evidence="3">WSJ</strain>
        <tissue evidence="3">Leaf</tissue>
    </source>
</reference>
<evidence type="ECO:0000313" key="4">
    <source>
        <dbReference type="Proteomes" id="UP001229421"/>
    </source>
</evidence>
<comment type="caution">
    <text evidence="3">The sequence shown here is derived from an EMBL/GenBank/DDBJ whole genome shotgun (WGS) entry which is preliminary data.</text>
</comment>
<protein>
    <recommendedName>
        <fullName evidence="2">CCHC-type domain-containing protein</fullName>
    </recommendedName>
</protein>
<accession>A0AAD8PAG0</accession>
<dbReference type="InterPro" id="IPR032567">
    <property type="entry name" value="RTL1-rel"/>
</dbReference>
<dbReference type="InterPro" id="IPR005162">
    <property type="entry name" value="Retrotrans_gag_dom"/>
</dbReference>
<evidence type="ECO:0000256" key="1">
    <source>
        <dbReference type="PROSITE-ProRule" id="PRU00047"/>
    </source>
</evidence>
<dbReference type="PANTHER" id="PTHR15503:SF42">
    <property type="entry name" value="ZINC FINGER, CCHC-TYPE, RETROTRANSPOSON GAG DOMAIN, ASPARTIC PEPTIDASE DOMAIN PROTEIN-RELATED"/>
    <property type="match status" value="1"/>
</dbReference>
<dbReference type="Proteomes" id="UP001229421">
    <property type="component" value="Unassembled WGS sequence"/>
</dbReference>
<keyword evidence="4" id="KW-1185">Reference proteome</keyword>
<evidence type="ECO:0000313" key="3">
    <source>
        <dbReference type="EMBL" id="KAK1438257.1"/>
    </source>
</evidence>
<dbReference type="Pfam" id="PF00098">
    <property type="entry name" value="zf-CCHC"/>
    <property type="match status" value="1"/>
</dbReference>
<dbReference type="Pfam" id="PF03732">
    <property type="entry name" value="Retrotrans_gag"/>
    <property type="match status" value="1"/>
</dbReference>
<dbReference type="SUPFAM" id="SSF57756">
    <property type="entry name" value="Retrovirus zinc finger-like domains"/>
    <property type="match status" value="1"/>
</dbReference>
<proteinExistence type="predicted"/>
<dbReference type="GO" id="GO:0003676">
    <property type="term" value="F:nucleic acid binding"/>
    <property type="evidence" value="ECO:0007669"/>
    <property type="project" value="InterPro"/>
</dbReference>
<dbReference type="EMBL" id="JAUHHV010000001">
    <property type="protein sequence ID" value="KAK1438257.1"/>
    <property type="molecule type" value="Genomic_DNA"/>
</dbReference>
<dbReference type="AlphaFoldDB" id="A0AAD8PAG0"/>
<dbReference type="PROSITE" id="PS50158">
    <property type="entry name" value="ZF_CCHC"/>
    <property type="match status" value="1"/>
</dbReference>
<dbReference type="SMART" id="SM00343">
    <property type="entry name" value="ZnF_C2HC"/>
    <property type="match status" value="1"/>
</dbReference>
<keyword evidence="1" id="KW-0863">Zinc-finger</keyword>
<evidence type="ECO:0000259" key="2">
    <source>
        <dbReference type="PROSITE" id="PS50158"/>
    </source>
</evidence>
<dbReference type="Gene3D" id="4.10.60.10">
    <property type="entry name" value="Zinc finger, CCHC-type"/>
    <property type="match status" value="1"/>
</dbReference>
<dbReference type="InterPro" id="IPR036875">
    <property type="entry name" value="Znf_CCHC_sf"/>
</dbReference>
<organism evidence="3 4">
    <name type="scientific">Tagetes erecta</name>
    <name type="common">African marigold</name>
    <dbReference type="NCBI Taxonomy" id="13708"/>
    <lineage>
        <taxon>Eukaryota</taxon>
        <taxon>Viridiplantae</taxon>
        <taxon>Streptophyta</taxon>
        <taxon>Embryophyta</taxon>
        <taxon>Tracheophyta</taxon>
        <taxon>Spermatophyta</taxon>
        <taxon>Magnoliopsida</taxon>
        <taxon>eudicotyledons</taxon>
        <taxon>Gunneridae</taxon>
        <taxon>Pentapetalae</taxon>
        <taxon>asterids</taxon>
        <taxon>campanulids</taxon>
        <taxon>Asterales</taxon>
        <taxon>Asteraceae</taxon>
        <taxon>Asteroideae</taxon>
        <taxon>Heliantheae alliance</taxon>
        <taxon>Tageteae</taxon>
        <taxon>Tagetes</taxon>
    </lineage>
</organism>